<comment type="caution">
    <text evidence="1">The sequence shown here is derived from an EMBL/GenBank/DDBJ whole genome shotgun (WGS) entry which is preliminary data.</text>
</comment>
<evidence type="ECO:0000313" key="2">
    <source>
        <dbReference type="Proteomes" id="UP000298180"/>
    </source>
</evidence>
<organism evidence="1 2">
    <name type="scientific">Ramlibacter henchirensis</name>
    <dbReference type="NCBI Taxonomy" id="204072"/>
    <lineage>
        <taxon>Bacteria</taxon>
        <taxon>Pseudomonadati</taxon>
        <taxon>Pseudomonadota</taxon>
        <taxon>Betaproteobacteria</taxon>
        <taxon>Burkholderiales</taxon>
        <taxon>Comamonadaceae</taxon>
        <taxon>Ramlibacter</taxon>
    </lineage>
</organism>
<accession>A0A4Z0BY19</accession>
<evidence type="ECO:0000313" key="1">
    <source>
        <dbReference type="EMBL" id="TFZ02915.1"/>
    </source>
</evidence>
<dbReference type="Proteomes" id="UP000298180">
    <property type="component" value="Unassembled WGS sequence"/>
</dbReference>
<sequence>MFRMADAGFPAVEAASWSALAGPAGAPADIIRQITGKLIGLIKAPEFRNEDGGEEVDRSPEKFQKYIAFEVKKWGKVAHSIGRTID</sequence>
<keyword evidence="2" id="KW-1185">Reference proteome</keyword>
<protein>
    <submittedName>
        <fullName evidence="1">Uncharacterized protein</fullName>
    </submittedName>
</protein>
<gene>
    <name evidence="1" type="ORF">EZ313_16910</name>
</gene>
<reference evidence="1 2" key="1">
    <citation type="submission" date="2019-03" db="EMBL/GenBank/DDBJ databases">
        <title>Ramlibacter henchirensis DSM 14656, whole genome shotgun sequence.</title>
        <authorList>
            <person name="Zhang X."/>
            <person name="Feng G."/>
            <person name="Zhu H."/>
        </authorList>
    </citation>
    <scope>NUCLEOTIDE SEQUENCE [LARGE SCALE GENOMIC DNA]</scope>
    <source>
        <strain evidence="1 2">DSM 14656</strain>
    </source>
</reference>
<dbReference type="Gene3D" id="3.40.190.150">
    <property type="entry name" value="Bordetella uptake gene, domain 1"/>
    <property type="match status" value="1"/>
</dbReference>
<dbReference type="InterPro" id="IPR042100">
    <property type="entry name" value="Bug_dom1"/>
</dbReference>
<proteinExistence type="predicted"/>
<dbReference type="AlphaFoldDB" id="A0A4Z0BY19"/>
<dbReference type="EMBL" id="SMLM01000002">
    <property type="protein sequence ID" value="TFZ02915.1"/>
    <property type="molecule type" value="Genomic_DNA"/>
</dbReference>
<name>A0A4Z0BY19_9BURK</name>